<comment type="caution">
    <text evidence="2">The sequence shown here is derived from an EMBL/GenBank/DDBJ whole genome shotgun (WGS) entry which is preliminary data.</text>
</comment>
<feature type="region of interest" description="Disordered" evidence="1">
    <location>
        <begin position="1"/>
        <end position="47"/>
    </location>
</feature>
<sequence>MKNLPENEGADGEDQNEQDGRREEAARKEAESHRQEHRSAKERPIFGERDKARIGAVVLGIVHLRAQFDRTGRRVISHRNNPFEDIFQAHSEKPGRGQWRYCRIAGDNCLKGKLKLPAKDLPRRPGVSTGELRKQPEQADDDQIEGDDIVQQPRHDQDQHAGDQGNQRGKRERGDGHVGSFRSTSAKRAD</sequence>
<gene>
    <name evidence="2" type="ORF">MESS2_1080049</name>
</gene>
<feature type="compositionally biased region" description="Acidic residues" evidence="1">
    <location>
        <begin position="138"/>
        <end position="148"/>
    </location>
</feature>
<feature type="compositionally biased region" description="Polar residues" evidence="1">
    <location>
        <begin position="181"/>
        <end position="190"/>
    </location>
</feature>
<dbReference type="EMBL" id="CAUM01000011">
    <property type="protein sequence ID" value="CCV03547.1"/>
    <property type="molecule type" value="Genomic_DNA"/>
</dbReference>
<evidence type="ECO:0000313" key="3">
    <source>
        <dbReference type="Proteomes" id="UP000012062"/>
    </source>
</evidence>
<reference evidence="2 3" key="1">
    <citation type="submission" date="2013-02" db="EMBL/GenBank/DDBJ databases">
        <authorList>
            <person name="Genoscope - CEA"/>
        </authorList>
    </citation>
    <scope>NUCLEOTIDE SEQUENCE [LARGE SCALE GENOMIC DNA]</scope>
    <source>
        <strain evidence="2 3">STM 2683</strain>
    </source>
</reference>
<feature type="region of interest" description="Disordered" evidence="1">
    <location>
        <begin position="116"/>
        <end position="190"/>
    </location>
</feature>
<dbReference type="Proteomes" id="UP000012062">
    <property type="component" value="Unassembled WGS sequence"/>
</dbReference>
<dbReference type="STRING" id="1297569.MESS2_1080049"/>
<name>M5EGP3_9HYPH</name>
<evidence type="ECO:0000256" key="1">
    <source>
        <dbReference type="SAM" id="MobiDB-lite"/>
    </source>
</evidence>
<organism evidence="2 3">
    <name type="scientific">Mesorhizobium metallidurans STM 2683</name>
    <dbReference type="NCBI Taxonomy" id="1297569"/>
    <lineage>
        <taxon>Bacteria</taxon>
        <taxon>Pseudomonadati</taxon>
        <taxon>Pseudomonadota</taxon>
        <taxon>Alphaproteobacteria</taxon>
        <taxon>Hyphomicrobiales</taxon>
        <taxon>Phyllobacteriaceae</taxon>
        <taxon>Mesorhizobium</taxon>
    </lineage>
</organism>
<proteinExistence type="predicted"/>
<accession>M5EGP3</accession>
<protein>
    <submittedName>
        <fullName evidence="2">Uncharacterized protein</fullName>
    </submittedName>
</protein>
<feature type="compositionally biased region" description="Basic and acidic residues" evidence="1">
    <location>
        <begin position="18"/>
        <end position="47"/>
    </location>
</feature>
<evidence type="ECO:0000313" key="2">
    <source>
        <dbReference type="EMBL" id="CCV03547.1"/>
    </source>
</evidence>
<dbReference type="AlphaFoldDB" id="M5EGP3"/>
<keyword evidence="3" id="KW-1185">Reference proteome</keyword>
<feature type="compositionally biased region" description="Acidic residues" evidence="1">
    <location>
        <begin position="8"/>
        <end position="17"/>
    </location>
</feature>